<evidence type="ECO:0000313" key="17">
    <source>
        <dbReference type="EMBL" id="KAJ8907306.1"/>
    </source>
</evidence>
<keyword evidence="8" id="KW-0418">Kinase</keyword>
<evidence type="ECO:0000256" key="13">
    <source>
        <dbReference type="ARBA" id="ARBA00068353"/>
    </source>
</evidence>
<keyword evidence="5" id="KW-0808">Transferase</keyword>
<dbReference type="GO" id="GO:0046872">
    <property type="term" value="F:metal ion binding"/>
    <property type="evidence" value="ECO:0007669"/>
    <property type="project" value="UniProtKB-KW"/>
</dbReference>
<protein>
    <recommendedName>
        <fullName evidence="13">Serine/threonine-protein kinase RIO2</fullName>
        <ecNumber evidence="3">2.7.11.1</ecNumber>
    </recommendedName>
    <alternativeName>
        <fullName evidence="14">Serine/threonine-protein kinase rio2</fullName>
    </alternativeName>
</protein>
<sequence length="457" mass="51518">MKLDVTALRYLSKDDLRVLTAVEMGMKNHEMVPTTLICSISGLRYGGVDRGLRELHKHKLLHHEQRGYDGYRLTNLGYDYLALAALSKRDSITRIGNRLGVGKEADVYHAETGEGEHVVIKIHRLGRTSFRAVKDKRDYHKHRHSASWLYLSRLAATREYAFLQALHEHEFPVPVPIDCNRHIVVMSLVDGYPLTQIRELGDPAKVCNTLLSVAVRLAEHGLVHCDLNEFNILINDDEEVTVIDFPQMVSTSHLDAQAYFQRDVESLYKFFRHKFGLDEEIQLVEYSEVKRTEPLDVEVEASGFGEKELGEFESAIQTHRGVDQNQEGVEVETDSDKDGDTEAGGESSNRGSGNAPEKSVRNSPDVDRLQGTVAEINGDAEEQACSITKKDKKTPPPTAEPTAAVQRKMTSLEISQKVRKQREKHAKKQASRRNVVKSEAKKKVKSELTEGAFWGYD</sequence>
<dbReference type="InterPro" id="IPR030484">
    <property type="entry name" value="Rio2"/>
</dbReference>
<dbReference type="Pfam" id="PF09202">
    <property type="entry name" value="Rio2_N"/>
    <property type="match status" value="1"/>
</dbReference>
<dbReference type="InterPro" id="IPR011009">
    <property type="entry name" value="Kinase-like_dom_sf"/>
</dbReference>
<evidence type="ECO:0000256" key="11">
    <source>
        <dbReference type="ARBA" id="ARBA00047899"/>
    </source>
</evidence>
<evidence type="ECO:0000256" key="4">
    <source>
        <dbReference type="ARBA" id="ARBA00022527"/>
    </source>
</evidence>
<dbReference type="InterPro" id="IPR018934">
    <property type="entry name" value="RIO_dom"/>
</dbReference>
<accession>A0AAV8V0D2</accession>
<dbReference type="SUPFAM" id="SSF46785">
    <property type="entry name" value="Winged helix' DNA-binding domain"/>
    <property type="match status" value="1"/>
</dbReference>
<evidence type="ECO:0000256" key="15">
    <source>
        <dbReference type="SAM" id="MobiDB-lite"/>
    </source>
</evidence>
<keyword evidence="4" id="KW-0723">Serine/threonine-protein kinase</keyword>
<comment type="cofactor">
    <cofactor evidence="1">
        <name>Mg(2+)</name>
        <dbReference type="ChEBI" id="CHEBI:18420"/>
    </cofactor>
</comment>
<dbReference type="GO" id="GO:0005634">
    <property type="term" value="C:nucleus"/>
    <property type="evidence" value="ECO:0007669"/>
    <property type="project" value="TreeGrafter"/>
</dbReference>
<reference evidence="17 18" key="1">
    <citation type="journal article" date="2023" name="Nat. Commun.">
        <title>Origin of minicircular mitochondrial genomes in red algae.</title>
        <authorList>
            <person name="Lee Y."/>
            <person name="Cho C.H."/>
            <person name="Lee Y.M."/>
            <person name="Park S.I."/>
            <person name="Yang J.H."/>
            <person name="West J.A."/>
            <person name="Bhattacharya D."/>
            <person name="Yoon H.S."/>
        </authorList>
    </citation>
    <scope>NUCLEOTIDE SEQUENCE [LARGE SCALE GENOMIC DNA]</scope>
    <source>
        <strain evidence="17 18">CCMP1338</strain>
        <tissue evidence="17">Whole cell</tissue>
    </source>
</reference>
<keyword evidence="10" id="KW-0460">Magnesium</keyword>
<evidence type="ECO:0000256" key="1">
    <source>
        <dbReference type="ARBA" id="ARBA00001946"/>
    </source>
</evidence>
<dbReference type="SMART" id="SM00090">
    <property type="entry name" value="RIO"/>
    <property type="match status" value="1"/>
</dbReference>
<evidence type="ECO:0000256" key="9">
    <source>
        <dbReference type="ARBA" id="ARBA00022840"/>
    </source>
</evidence>
<evidence type="ECO:0000256" key="5">
    <source>
        <dbReference type="ARBA" id="ARBA00022679"/>
    </source>
</evidence>
<dbReference type="Gene3D" id="1.10.510.10">
    <property type="entry name" value="Transferase(Phosphotransferase) domain 1"/>
    <property type="match status" value="1"/>
</dbReference>
<feature type="region of interest" description="Disordered" evidence="15">
    <location>
        <begin position="318"/>
        <end position="457"/>
    </location>
</feature>
<name>A0AAV8V0D2_9RHOD</name>
<feature type="compositionally biased region" description="Basic residues" evidence="15">
    <location>
        <begin position="417"/>
        <end position="435"/>
    </location>
</feature>
<evidence type="ECO:0000256" key="7">
    <source>
        <dbReference type="ARBA" id="ARBA00022741"/>
    </source>
</evidence>
<dbReference type="AlphaFoldDB" id="A0AAV8V0D2"/>
<keyword evidence="6" id="KW-0479">Metal-binding</keyword>
<evidence type="ECO:0000256" key="3">
    <source>
        <dbReference type="ARBA" id="ARBA00012513"/>
    </source>
</evidence>
<comment type="similarity">
    <text evidence="2">Belongs to the protein kinase superfamily. RIO-type Ser/Thr kinase family.</text>
</comment>
<dbReference type="GO" id="GO:0030490">
    <property type="term" value="P:maturation of SSU-rRNA"/>
    <property type="evidence" value="ECO:0007669"/>
    <property type="project" value="TreeGrafter"/>
</dbReference>
<dbReference type="EC" id="2.7.11.1" evidence="3"/>
<evidence type="ECO:0000256" key="2">
    <source>
        <dbReference type="ARBA" id="ARBA00009196"/>
    </source>
</evidence>
<organism evidence="17 18">
    <name type="scientific">Rhodosorus marinus</name>
    <dbReference type="NCBI Taxonomy" id="101924"/>
    <lineage>
        <taxon>Eukaryota</taxon>
        <taxon>Rhodophyta</taxon>
        <taxon>Stylonematophyceae</taxon>
        <taxon>Stylonematales</taxon>
        <taxon>Stylonemataceae</taxon>
        <taxon>Rhodosorus</taxon>
    </lineage>
</organism>
<keyword evidence="9" id="KW-0067">ATP-binding</keyword>
<keyword evidence="7" id="KW-0547">Nucleotide-binding</keyword>
<feature type="domain" description="RIO kinase" evidence="16">
    <location>
        <begin position="64"/>
        <end position="291"/>
    </location>
</feature>
<feature type="compositionally biased region" description="Basic and acidic residues" evidence="15">
    <location>
        <begin position="358"/>
        <end position="368"/>
    </location>
</feature>
<dbReference type="PANTHER" id="PTHR45852:SF1">
    <property type="entry name" value="SERINE_THREONINE-PROTEIN KINASE RIO2"/>
    <property type="match status" value="1"/>
</dbReference>
<comment type="catalytic activity">
    <reaction evidence="12">
        <text>L-seryl-[protein] + ATP = O-phospho-L-seryl-[protein] + ADP + H(+)</text>
        <dbReference type="Rhea" id="RHEA:17989"/>
        <dbReference type="Rhea" id="RHEA-COMP:9863"/>
        <dbReference type="Rhea" id="RHEA-COMP:11604"/>
        <dbReference type="ChEBI" id="CHEBI:15378"/>
        <dbReference type="ChEBI" id="CHEBI:29999"/>
        <dbReference type="ChEBI" id="CHEBI:30616"/>
        <dbReference type="ChEBI" id="CHEBI:83421"/>
        <dbReference type="ChEBI" id="CHEBI:456216"/>
        <dbReference type="EC" id="2.7.11.1"/>
    </reaction>
</comment>
<dbReference type="CDD" id="cd05144">
    <property type="entry name" value="RIO2_C"/>
    <property type="match status" value="1"/>
</dbReference>
<evidence type="ECO:0000259" key="16">
    <source>
        <dbReference type="SMART" id="SM00090"/>
    </source>
</evidence>
<evidence type="ECO:0000256" key="6">
    <source>
        <dbReference type="ARBA" id="ARBA00022723"/>
    </source>
</evidence>
<dbReference type="Proteomes" id="UP001157974">
    <property type="component" value="Unassembled WGS sequence"/>
</dbReference>
<dbReference type="FunFam" id="3.30.200.20:FF:000052">
    <property type="entry name" value="Serine/threonine-protein kinase RIO2"/>
    <property type="match status" value="1"/>
</dbReference>
<evidence type="ECO:0000256" key="8">
    <source>
        <dbReference type="ARBA" id="ARBA00022777"/>
    </source>
</evidence>
<dbReference type="GO" id="GO:0005524">
    <property type="term" value="F:ATP binding"/>
    <property type="evidence" value="ECO:0007669"/>
    <property type="project" value="UniProtKB-KW"/>
</dbReference>
<evidence type="ECO:0000313" key="18">
    <source>
        <dbReference type="Proteomes" id="UP001157974"/>
    </source>
</evidence>
<evidence type="ECO:0000256" key="14">
    <source>
        <dbReference type="ARBA" id="ARBA00068837"/>
    </source>
</evidence>
<dbReference type="InterPro" id="IPR000687">
    <property type="entry name" value="RIO_kinase"/>
</dbReference>
<dbReference type="SUPFAM" id="SSF56112">
    <property type="entry name" value="Protein kinase-like (PK-like)"/>
    <property type="match status" value="1"/>
</dbReference>
<evidence type="ECO:0000256" key="12">
    <source>
        <dbReference type="ARBA" id="ARBA00048679"/>
    </source>
</evidence>
<gene>
    <name evidence="17" type="ORF">NDN08_007420</name>
</gene>
<dbReference type="FunFam" id="1.10.10.10:FF:000053">
    <property type="entry name" value="Serine/threonine-protein kinase RIO2"/>
    <property type="match status" value="1"/>
</dbReference>
<comment type="catalytic activity">
    <reaction evidence="11">
        <text>L-threonyl-[protein] + ATP = O-phospho-L-threonyl-[protein] + ADP + H(+)</text>
        <dbReference type="Rhea" id="RHEA:46608"/>
        <dbReference type="Rhea" id="RHEA-COMP:11060"/>
        <dbReference type="Rhea" id="RHEA-COMP:11605"/>
        <dbReference type="ChEBI" id="CHEBI:15378"/>
        <dbReference type="ChEBI" id="CHEBI:30013"/>
        <dbReference type="ChEBI" id="CHEBI:30616"/>
        <dbReference type="ChEBI" id="CHEBI:61977"/>
        <dbReference type="ChEBI" id="CHEBI:456216"/>
        <dbReference type="EC" id="2.7.11.1"/>
    </reaction>
</comment>
<dbReference type="Gene3D" id="3.30.200.20">
    <property type="entry name" value="Phosphorylase Kinase, domain 1"/>
    <property type="match status" value="1"/>
</dbReference>
<feature type="compositionally biased region" description="Basic and acidic residues" evidence="15">
    <location>
        <begin position="436"/>
        <end position="448"/>
    </location>
</feature>
<dbReference type="PANTHER" id="PTHR45852">
    <property type="entry name" value="SER/THR-PROTEIN KINASE RIO2"/>
    <property type="match status" value="1"/>
</dbReference>
<dbReference type="InterPro" id="IPR036388">
    <property type="entry name" value="WH-like_DNA-bd_sf"/>
</dbReference>
<evidence type="ECO:0000256" key="10">
    <source>
        <dbReference type="ARBA" id="ARBA00022842"/>
    </source>
</evidence>
<dbReference type="GO" id="GO:0004674">
    <property type="term" value="F:protein serine/threonine kinase activity"/>
    <property type="evidence" value="ECO:0007669"/>
    <property type="project" value="UniProtKB-KW"/>
</dbReference>
<dbReference type="GO" id="GO:0005829">
    <property type="term" value="C:cytosol"/>
    <property type="evidence" value="ECO:0007669"/>
    <property type="project" value="TreeGrafter"/>
</dbReference>
<dbReference type="EMBL" id="JAMWBK010000002">
    <property type="protein sequence ID" value="KAJ8907306.1"/>
    <property type="molecule type" value="Genomic_DNA"/>
</dbReference>
<dbReference type="Gene3D" id="1.10.10.10">
    <property type="entry name" value="Winged helix-like DNA-binding domain superfamily/Winged helix DNA-binding domain"/>
    <property type="match status" value="1"/>
</dbReference>
<comment type="caution">
    <text evidence="17">The sequence shown here is derived from an EMBL/GenBank/DDBJ whole genome shotgun (WGS) entry which is preliminary data.</text>
</comment>
<dbReference type="InterPro" id="IPR036390">
    <property type="entry name" value="WH_DNA-bd_sf"/>
</dbReference>
<proteinExistence type="inferred from homology"/>
<dbReference type="Pfam" id="PF01163">
    <property type="entry name" value="RIO1"/>
    <property type="match status" value="1"/>
</dbReference>
<dbReference type="InterPro" id="IPR015285">
    <property type="entry name" value="RIO2_wHTH_N"/>
</dbReference>
<keyword evidence="18" id="KW-1185">Reference proteome</keyword>
<dbReference type="GO" id="GO:0030688">
    <property type="term" value="C:preribosome, small subunit precursor"/>
    <property type="evidence" value="ECO:0007669"/>
    <property type="project" value="TreeGrafter"/>
</dbReference>